<feature type="compositionally biased region" description="Polar residues" evidence="1">
    <location>
        <begin position="125"/>
        <end position="143"/>
    </location>
</feature>
<evidence type="ECO:0000313" key="2">
    <source>
        <dbReference type="EMBL" id="KAF2248844.1"/>
    </source>
</evidence>
<dbReference type="AlphaFoldDB" id="A0A6A6IE37"/>
<reference evidence="2" key="1">
    <citation type="journal article" date="2020" name="Stud. Mycol.">
        <title>101 Dothideomycetes genomes: a test case for predicting lifestyles and emergence of pathogens.</title>
        <authorList>
            <person name="Haridas S."/>
            <person name="Albert R."/>
            <person name="Binder M."/>
            <person name="Bloem J."/>
            <person name="Labutti K."/>
            <person name="Salamov A."/>
            <person name="Andreopoulos B."/>
            <person name="Baker S."/>
            <person name="Barry K."/>
            <person name="Bills G."/>
            <person name="Bluhm B."/>
            <person name="Cannon C."/>
            <person name="Castanera R."/>
            <person name="Culley D."/>
            <person name="Daum C."/>
            <person name="Ezra D."/>
            <person name="Gonzalez J."/>
            <person name="Henrissat B."/>
            <person name="Kuo A."/>
            <person name="Liang C."/>
            <person name="Lipzen A."/>
            <person name="Lutzoni F."/>
            <person name="Magnuson J."/>
            <person name="Mondo S."/>
            <person name="Nolan M."/>
            <person name="Ohm R."/>
            <person name="Pangilinan J."/>
            <person name="Park H.-J."/>
            <person name="Ramirez L."/>
            <person name="Alfaro M."/>
            <person name="Sun H."/>
            <person name="Tritt A."/>
            <person name="Yoshinaga Y."/>
            <person name="Zwiers L.-H."/>
            <person name="Turgeon B."/>
            <person name="Goodwin S."/>
            <person name="Spatafora J."/>
            <person name="Crous P."/>
            <person name="Grigoriev I."/>
        </authorList>
    </citation>
    <scope>NUCLEOTIDE SEQUENCE</scope>
    <source>
        <strain evidence="2">CBS 122368</strain>
    </source>
</reference>
<dbReference type="Proteomes" id="UP000800094">
    <property type="component" value="Unassembled WGS sequence"/>
</dbReference>
<dbReference type="PANTHER" id="PTHR39609">
    <property type="entry name" value="RFEG-RELATED"/>
    <property type="match status" value="1"/>
</dbReference>
<feature type="region of interest" description="Disordered" evidence="1">
    <location>
        <begin position="189"/>
        <end position="210"/>
    </location>
</feature>
<gene>
    <name evidence="2" type="ORF">BU26DRAFT_307666</name>
</gene>
<dbReference type="GeneID" id="54575202"/>
<name>A0A6A6IE37_9PLEO</name>
<feature type="region of interest" description="Disordered" evidence="1">
    <location>
        <begin position="76"/>
        <end position="150"/>
    </location>
</feature>
<proteinExistence type="predicted"/>
<organism evidence="2 3">
    <name type="scientific">Trematosphaeria pertusa</name>
    <dbReference type="NCBI Taxonomy" id="390896"/>
    <lineage>
        <taxon>Eukaryota</taxon>
        <taxon>Fungi</taxon>
        <taxon>Dikarya</taxon>
        <taxon>Ascomycota</taxon>
        <taxon>Pezizomycotina</taxon>
        <taxon>Dothideomycetes</taxon>
        <taxon>Pleosporomycetidae</taxon>
        <taxon>Pleosporales</taxon>
        <taxon>Massarineae</taxon>
        <taxon>Trematosphaeriaceae</taxon>
        <taxon>Trematosphaeria</taxon>
    </lineage>
</organism>
<evidence type="ECO:0000256" key="1">
    <source>
        <dbReference type="SAM" id="MobiDB-lite"/>
    </source>
</evidence>
<protein>
    <submittedName>
        <fullName evidence="2">Uncharacterized protein</fullName>
    </submittedName>
</protein>
<keyword evidence="3" id="KW-1185">Reference proteome</keyword>
<sequence length="235" mass="26249">MGQFESTPTSHTNSYFVPTSTGIDRVVITTDIQRYLGPDATVRSAELDGQAGYKVTASLTLTAQMIQDMKGNSEYWRQEQRRTEGAGSYENSRTRAEQWGPERGQRHDGQQEGPDQNARYESARYASTPSPYETARYTTSPATSHGYRPSPYGGHARPWYASEQQSEYTAPDDWRYPPAQNAYAEYDSASAHAGYRKTSHSSAEDPYPGLRPQSYFSAFDGYCKGHGALLPCARH</sequence>
<dbReference type="RefSeq" id="XP_033683848.1">
    <property type="nucleotide sequence ID" value="XM_033821872.1"/>
</dbReference>
<dbReference type="OrthoDB" id="4146887at2759"/>
<evidence type="ECO:0000313" key="3">
    <source>
        <dbReference type="Proteomes" id="UP000800094"/>
    </source>
</evidence>
<dbReference type="PANTHER" id="PTHR39609:SF1">
    <property type="entry name" value="RFEG"/>
    <property type="match status" value="1"/>
</dbReference>
<accession>A0A6A6IE37</accession>
<dbReference type="EMBL" id="ML987195">
    <property type="protein sequence ID" value="KAF2248844.1"/>
    <property type="molecule type" value="Genomic_DNA"/>
</dbReference>